<evidence type="ECO:0000259" key="1">
    <source>
        <dbReference type="Pfam" id="PF13173"/>
    </source>
</evidence>
<reference evidence="3 4" key="1">
    <citation type="submission" date="2020-02" db="EMBL/GenBank/DDBJ databases">
        <title>Characterization of phylogenetic diversity of novel bifidobacterial species isolated in Czech ZOOs.</title>
        <authorList>
            <person name="Lugli G.A."/>
            <person name="Vera N.B."/>
            <person name="Ventura M."/>
        </authorList>
    </citation>
    <scope>NUCLEOTIDE SEQUENCE [LARGE SCALE GENOMIC DNA]</scope>
    <source>
        <strain evidence="3 4">DSM 109963</strain>
    </source>
</reference>
<feature type="domain" description="AAA" evidence="1">
    <location>
        <begin position="18"/>
        <end position="133"/>
    </location>
</feature>
<evidence type="ECO:0000313" key="4">
    <source>
        <dbReference type="Proteomes" id="UP000553756"/>
    </source>
</evidence>
<dbReference type="InterPro" id="IPR027417">
    <property type="entry name" value="P-loop_NTPase"/>
</dbReference>
<sequence>MLTRTLAQELALSANEMPVVTLTGPRQSGKSTLVKNCFPDYQYVSMENPDVFAEFNDDPRFFLERYSQHVIFDEAQRTPQLFSYLQGIVDQRGTNGQFILTGSQNFLLMKTISQTLAGRVAVRYLLPLAYSEIDHTQAATPIAQWLFKGGYPRLYAGKIRTSRFYKDYFSTYVERDVRAELGVRKIADFDRFVRRCAILTGETFNAANFSQECGISRQTANEWMSILEASFIAFRLLPYYKNYGKQIAKTPKLYFYDTGLACNLMGMESAEQLHSSPMRGNIFENAVVAEIVKQYYMKGDTPRLFYWRDNKGLEIDFIIEKGGEPQYVIEAKASTTYDAHAWKNIDKIADQMGVDAEHRIVVYGGDEAFETRHGRVIGLPQLSELV</sequence>
<dbReference type="RefSeq" id="WP_172146223.1">
    <property type="nucleotide sequence ID" value="NZ_JAAIIJ010000023.1"/>
</dbReference>
<dbReference type="SUPFAM" id="SSF52540">
    <property type="entry name" value="P-loop containing nucleoside triphosphate hydrolases"/>
    <property type="match status" value="1"/>
</dbReference>
<dbReference type="PANTHER" id="PTHR43566">
    <property type="entry name" value="CONSERVED PROTEIN"/>
    <property type="match status" value="1"/>
</dbReference>
<dbReference type="InterPro" id="IPR025420">
    <property type="entry name" value="DUF4143"/>
</dbReference>
<name>A0ABX1SXI9_9BIFI</name>
<feature type="domain" description="DUF4143" evidence="2">
    <location>
        <begin position="174"/>
        <end position="334"/>
    </location>
</feature>
<accession>A0ABX1SXI9</accession>
<evidence type="ECO:0000313" key="3">
    <source>
        <dbReference type="EMBL" id="NMN02535.1"/>
    </source>
</evidence>
<protein>
    <submittedName>
        <fullName evidence="3">ATPase AAA</fullName>
    </submittedName>
</protein>
<dbReference type="Proteomes" id="UP000553756">
    <property type="component" value="Unassembled WGS sequence"/>
</dbReference>
<dbReference type="Pfam" id="PF13635">
    <property type="entry name" value="DUF4143"/>
    <property type="match status" value="1"/>
</dbReference>
<dbReference type="PANTHER" id="PTHR43566:SF2">
    <property type="entry name" value="DUF4143 DOMAIN-CONTAINING PROTEIN"/>
    <property type="match status" value="1"/>
</dbReference>
<proteinExistence type="predicted"/>
<keyword evidence="4" id="KW-1185">Reference proteome</keyword>
<dbReference type="InterPro" id="IPR041682">
    <property type="entry name" value="AAA_14"/>
</dbReference>
<dbReference type="EMBL" id="JAAIIJ010000023">
    <property type="protein sequence ID" value="NMN02535.1"/>
    <property type="molecule type" value="Genomic_DNA"/>
</dbReference>
<gene>
    <name evidence="3" type="ORF">G1C94_1157</name>
</gene>
<evidence type="ECO:0000259" key="2">
    <source>
        <dbReference type="Pfam" id="PF13635"/>
    </source>
</evidence>
<comment type="caution">
    <text evidence="3">The sequence shown here is derived from an EMBL/GenBank/DDBJ whole genome shotgun (WGS) entry which is preliminary data.</text>
</comment>
<dbReference type="Pfam" id="PF13173">
    <property type="entry name" value="AAA_14"/>
    <property type="match status" value="1"/>
</dbReference>
<organism evidence="3 4">
    <name type="scientific">Bifidobacterium panos</name>
    <dbReference type="NCBI Taxonomy" id="2675321"/>
    <lineage>
        <taxon>Bacteria</taxon>
        <taxon>Bacillati</taxon>
        <taxon>Actinomycetota</taxon>
        <taxon>Actinomycetes</taxon>
        <taxon>Bifidobacteriales</taxon>
        <taxon>Bifidobacteriaceae</taxon>
        <taxon>Bifidobacterium</taxon>
    </lineage>
</organism>